<dbReference type="Gene3D" id="3.40.50.300">
    <property type="entry name" value="P-loop containing nucleotide triphosphate hydrolases"/>
    <property type="match status" value="1"/>
</dbReference>
<feature type="active site" description="Proton acceptor" evidence="11">
    <location>
        <position position="570"/>
    </location>
</feature>
<dbReference type="Proteomes" id="UP000255467">
    <property type="component" value="Unassembled WGS sequence"/>
</dbReference>
<dbReference type="Gene3D" id="3.40.50.10210">
    <property type="match status" value="1"/>
</dbReference>
<dbReference type="InterPro" id="IPR003200">
    <property type="entry name" value="Nict_dMeBzImd_PRibTrfase"/>
</dbReference>
<evidence type="ECO:0000256" key="2">
    <source>
        <dbReference type="ARBA" id="ARBA00005049"/>
    </source>
</evidence>
<protein>
    <recommendedName>
        <fullName evidence="5 11">Nicotinate-nucleotide--dimethylbenzimidazole phosphoribosyltransferase</fullName>
        <shortName evidence="11">NN:DBI PRT</shortName>
        <ecNumber evidence="4 11">2.4.2.21</ecNumber>
    </recommendedName>
    <alternativeName>
        <fullName evidence="9 11">N(1)-alpha-phosphoribosyltransferase</fullName>
    </alternativeName>
</protein>
<comment type="similarity">
    <text evidence="3 11">Belongs to the CobT family.</text>
</comment>
<dbReference type="SUPFAM" id="SSF52733">
    <property type="entry name" value="Nicotinate mononucleotide:5,6-dimethylbenzimidazole phosphoribosyltransferase (CobT)"/>
    <property type="match status" value="1"/>
</dbReference>
<evidence type="ECO:0000256" key="11">
    <source>
        <dbReference type="HAMAP-Rule" id="MF_00230"/>
    </source>
</evidence>
<dbReference type="HAMAP" id="MF_00230">
    <property type="entry name" value="CobT"/>
    <property type="match status" value="1"/>
</dbReference>
<keyword evidence="14" id="KW-1185">Reference proteome</keyword>
<dbReference type="NCBIfam" id="TIGR03160">
    <property type="entry name" value="cobT_DBIPRT"/>
    <property type="match status" value="1"/>
</dbReference>
<dbReference type="Pfam" id="PF02277">
    <property type="entry name" value="DBI_PRT"/>
    <property type="match status" value="1"/>
</dbReference>
<comment type="catalytic activity">
    <reaction evidence="10 11">
        <text>5,6-dimethylbenzimidazole + nicotinate beta-D-ribonucleotide = alpha-ribazole 5'-phosphate + nicotinate + H(+)</text>
        <dbReference type="Rhea" id="RHEA:11196"/>
        <dbReference type="ChEBI" id="CHEBI:15378"/>
        <dbReference type="ChEBI" id="CHEBI:15890"/>
        <dbReference type="ChEBI" id="CHEBI:32544"/>
        <dbReference type="ChEBI" id="CHEBI:57502"/>
        <dbReference type="ChEBI" id="CHEBI:57918"/>
        <dbReference type="EC" id="2.4.2.21"/>
    </reaction>
</comment>
<dbReference type="EC" id="2.4.2.21" evidence="4 11"/>
<proteinExistence type="inferred from homology"/>
<dbReference type="PANTHER" id="PTHR43463:SF1">
    <property type="entry name" value="NICOTINATE-NUCLEOTIDE--DIMETHYLBENZIMIDAZOLE PHOSPHORIBOSYLTRANSFERASE"/>
    <property type="match status" value="1"/>
</dbReference>
<evidence type="ECO:0000256" key="8">
    <source>
        <dbReference type="ARBA" id="ARBA00022679"/>
    </source>
</evidence>
<dbReference type="UniPathway" id="UPA00061">
    <property type="reaction ID" value="UER00516"/>
</dbReference>
<dbReference type="InterPro" id="IPR017846">
    <property type="entry name" value="Nict_dMeBzImd_PRibTrfase_bact"/>
</dbReference>
<keyword evidence="8 11" id="KW-0808">Transferase</keyword>
<evidence type="ECO:0000313" key="14">
    <source>
        <dbReference type="Proteomes" id="UP000255467"/>
    </source>
</evidence>
<evidence type="ECO:0000256" key="5">
    <source>
        <dbReference type="ARBA" id="ARBA00015486"/>
    </source>
</evidence>
<dbReference type="STRING" id="1406858.GCA_000710895_03930"/>
<dbReference type="InterPro" id="IPR027417">
    <property type="entry name" value="P-loop_NTPase"/>
</dbReference>
<name>A0A379JIX4_9NOCA</name>
<dbReference type="Pfam" id="PF02283">
    <property type="entry name" value="CobU"/>
    <property type="match status" value="1"/>
</dbReference>
<dbReference type="CDD" id="cd02439">
    <property type="entry name" value="DMB-PRT_CobT"/>
    <property type="match status" value="1"/>
</dbReference>
<gene>
    <name evidence="11 13" type="primary">cobT</name>
    <name evidence="13" type="ORF">NCTC1934_05258</name>
</gene>
<evidence type="ECO:0000256" key="9">
    <source>
        <dbReference type="ARBA" id="ARBA00030686"/>
    </source>
</evidence>
<evidence type="ECO:0000256" key="4">
    <source>
        <dbReference type="ARBA" id="ARBA00011991"/>
    </source>
</evidence>
<dbReference type="Gene3D" id="1.10.1610.10">
    <property type="match status" value="1"/>
</dbReference>
<dbReference type="AlphaFoldDB" id="A0A379JIX4"/>
<comment type="function">
    <text evidence="1 11">Catalyzes the synthesis of alpha-ribazole-5'-phosphate from nicotinate mononucleotide (NAMN) and 5,6-dimethylbenzimidazole (DMB).</text>
</comment>
<reference evidence="13 14" key="1">
    <citation type="submission" date="2018-06" db="EMBL/GenBank/DDBJ databases">
        <authorList>
            <consortium name="Pathogen Informatics"/>
            <person name="Doyle S."/>
        </authorList>
    </citation>
    <scope>NUCLEOTIDE SEQUENCE [LARGE SCALE GENOMIC DNA]</scope>
    <source>
        <strain evidence="13 14">NCTC1934</strain>
    </source>
</reference>
<evidence type="ECO:0000256" key="7">
    <source>
        <dbReference type="ARBA" id="ARBA00022676"/>
    </source>
</evidence>
<dbReference type="InterPro" id="IPR023195">
    <property type="entry name" value="Nict_dMeBzImd_PRibTrfase_N"/>
</dbReference>
<sequence length="613" mass="61954">MLGGARSGKSAFAEQLVAAGPVRYIATAVVDPADTDFAERIAAHRARRPADWTVVEGDPIAGLGQPTPATLIDDLGTWLTARLDARKAWELPRGTVGPDLDALVAAVAGYAERLVIVSPEVGLGVIPATRSGRLFRDEIGTLNQRLAAVCDEVYLLVAGQAVRVKPGVDGADSGPAGERRAAGDAGQVGGGAGQSDVGAAAVSVPVGDAVAGGASDAAESEAARPDRAATGIAGGAIASTGGEGAQRRVGLSKGSAVAVEFGPVAAPDAAMRAAAGKRQGQLTKPAGALGRLEALGNWVAACQGVCPPRQFERARVVVFAGDHGVARHGVSAYPSEVTAQMVANFLHGGAAVNVLARLADATVRVVDMAVEGDTAAEISTFKVRRSSGSIDREDALTEDETRTALHAGAALADEEIDSGADLLIAGDMGIGNTTPATVLIAAVTDTEPVVAVGRGTGIDDAGWIRKTAAVRDAMWRARPVVKDPQALLRVAGGADFAAMAGFLARAAARRTPVVLDGVVVTAAALIAEQLAPGASAWWVAGHRSSEPAHQIALDRLRLEPLIDLTMRLGEGSGALTALPILRAAVAALGEMATFAEAGVSTADALEAGVGEAD</sequence>
<evidence type="ECO:0000313" key="13">
    <source>
        <dbReference type="EMBL" id="SUD47933.1"/>
    </source>
</evidence>
<dbReference type="UniPathway" id="UPA00148">
    <property type="reaction ID" value="UER00236"/>
</dbReference>
<evidence type="ECO:0000256" key="1">
    <source>
        <dbReference type="ARBA" id="ARBA00002197"/>
    </source>
</evidence>
<dbReference type="EMBL" id="UGRY01000004">
    <property type="protein sequence ID" value="SUD47933.1"/>
    <property type="molecule type" value="Genomic_DNA"/>
</dbReference>
<dbReference type="InterPro" id="IPR036087">
    <property type="entry name" value="Nict_dMeBzImd_PRibTrfase_sf"/>
</dbReference>
<keyword evidence="7 11" id="KW-0328">Glycosyltransferase</keyword>
<dbReference type="SUPFAM" id="SSF52540">
    <property type="entry name" value="P-loop containing nucleoside triphosphate hydrolases"/>
    <property type="match status" value="1"/>
</dbReference>
<feature type="region of interest" description="Disordered" evidence="12">
    <location>
        <begin position="167"/>
        <end position="192"/>
    </location>
</feature>
<accession>A0A379JIX4</accession>
<dbReference type="FunFam" id="3.40.50.10210:FF:000001">
    <property type="entry name" value="Nicotinate-nucleotide--dimethylbenzimidazole phosphoribosyltransferase"/>
    <property type="match status" value="1"/>
</dbReference>
<dbReference type="GO" id="GO:0009236">
    <property type="term" value="P:cobalamin biosynthetic process"/>
    <property type="evidence" value="ECO:0007669"/>
    <property type="project" value="UniProtKB-UniRule"/>
</dbReference>
<dbReference type="NCBIfam" id="NF000996">
    <property type="entry name" value="PRK00105.1"/>
    <property type="match status" value="1"/>
</dbReference>
<evidence type="ECO:0000256" key="12">
    <source>
        <dbReference type="SAM" id="MobiDB-lite"/>
    </source>
</evidence>
<dbReference type="CDD" id="cd00544">
    <property type="entry name" value="CobU"/>
    <property type="match status" value="1"/>
</dbReference>
<evidence type="ECO:0000256" key="3">
    <source>
        <dbReference type="ARBA" id="ARBA00007110"/>
    </source>
</evidence>
<dbReference type="GO" id="GO:0043752">
    <property type="term" value="F:adenosylcobinamide kinase activity"/>
    <property type="evidence" value="ECO:0007669"/>
    <property type="project" value="InterPro"/>
</dbReference>
<evidence type="ECO:0000256" key="10">
    <source>
        <dbReference type="ARBA" id="ARBA00047340"/>
    </source>
</evidence>
<dbReference type="PANTHER" id="PTHR43463">
    <property type="entry name" value="NICOTINATE-NUCLEOTIDE--DIMETHYLBENZIMIDAZOLE PHOSPHORIBOSYLTRANSFERASE"/>
    <property type="match status" value="1"/>
</dbReference>
<keyword evidence="6 11" id="KW-0169">Cobalamin biosynthesis</keyword>
<dbReference type="GO" id="GO:0008939">
    <property type="term" value="F:nicotinate-nucleotide-dimethylbenzimidazole phosphoribosyltransferase activity"/>
    <property type="evidence" value="ECO:0007669"/>
    <property type="project" value="UniProtKB-UniRule"/>
</dbReference>
<evidence type="ECO:0000256" key="6">
    <source>
        <dbReference type="ARBA" id="ARBA00022573"/>
    </source>
</evidence>
<dbReference type="InterPro" id="IPR003203">
    <property type="entry name" value="CobU/CobP"/>
</dbReference>
<comment type="pathway">
    <text evidence="2 11">Nucleoside biosynthesis; alpha-ribazole biosynthesis; alpha-ribazole from 5,6-dimethylbenzimidazole: step 1/2.</text>
</comment>
<organism evidence="13 14">
    <name type="scientific">Nocardia otitidiscaviarum</name>
    <dbReference type="NCBI Taxonomy" id="1823"/>
    <lineage>
        <taxon>Bacteria</taxon>
        <taxon>Bacillati</taxon>
        <taxon>Actinomycetota</taxon>
        <taxon>Actinomycetes</taxon>
        <taxon>Mycobacteriales</taxon>
        <taxon>Nocardiaceae</taxon>
        <taxon>Nocardia</taxon>
    </lineage>
</organism>
<dbReference type="GO" id="GO:0000166">
    <property type="term" value="F:nucleotide binding"/>
    <property type="evidence" value="ECO:0007669"/>
    <property type="project" value="InterPro"/>
</dbReference>